<sequence>MEGSGCKIDVRGLQCVRITHEPSFSVMKIMLVFAIAAIITSRKHFKRKTVGHNASLFSFYALLKSI</sequence>
<name>A0ABD0UW64_DENTH</name>
<dbReference type="EMBL" id="JANQDX010000012">
    <property type="protein sequence ID" value="KAL0914646.1"/>
    <property type="molecule type" value="Genomic_DNA"/>
</dbReference>
<dbReference type="AlphaFoldDB" id="A0ABD0UW64"/>
<dbReference type="Proteomes" id="UP001552299">
    <property type="component" value="Unassembled WGS sequence"/>
</dbReference>
<keyword evidence="3" id="KW-1185">Reference proteome</keyword>
<feature type="transmembrane region" description="Helical" evidence="1">
    <location>
        <begin position="23"/>
        <end position="40"/>
    </location>
</feature>
<protein>
    <submittedName>
        <fullName evidence="2">Uncharacterized protein</fullName>
    </submittedName>
</protein>
<evidence type="ECO:0000313" key="3">
    <source>
        <dbReference type="Proteomes" id="UP001552299"/>
    </source>
</evidence>
<accession>A0ABD0UW64</accession>
<proteinExistence type="predicted"/>
<reference evidence="2 3" key="1">
    <citation type="journal article" date="2024" name="Plant Biotechnol. J.">
        <title>Dendrobium thyrsiflorum genome and its molecular insights into genes involved in important horticultural traits.</title>
        <authorList>
            <person name="Chen B."/>
            <person name="Wang J.Y."/>
            <person name="Zheng P.J."/>
            <person name="Li K.L."/>
            <person name="Liang Y.M."/>
            <person name="Chen X.F."/>
            <person name="Zhang C."/>
            <person name="Zhao X."/>
            <person name="He X."/>
            <person name="Zhang G.Q."/>
            <person name="Liu Z.J."/>
            <person name="Xu Q."/>
        </authorList>
    </citation>
    <scope>NUCLEOTIDE SEQUENCE [LARGE SCALE GENOMIC DNA]</scope>
    <source>
        <strain evidence="2">GZMU011</strain>
    </source>
</reference>
<gene>
    <name evidence="2" type="ORF">M5K25_015011</name>
</gene>
<keyword evidence="1" id="KW-1133">Transmembrane helix</keyword>
<evidence type="ECO:0000313" key="2">
    <source>
        <dbReference type="EMBL" id="KAL0914646.1"/>
    </source>
</evidence>
<evidence type="ECO:0000256" key="1">
    <source>
        <dbReference type="SAM" id="Phobius"/>
    </source>
</evidence>
<keyword evidence="1" id="KW-0472">Membrane</keyword>
<keyword evidence="1" id="KW-0812">Transmembrane</keyword>
<organism evidence="2 3">
    <name type="scientific">Dendrobium thyrsiflorum</name>
    <name type="common">Pinecone-like raceme dendrobium</name>
    <name type="synonym">Orchid</name>
    <dbReference type="NCBI Taxonomy" id="117978"/>
    <lineage>
        <taxon>Eukaryota</taxon>
        <taxon>Viridiplantae</taxon>
        <taxon>Streptophyta</taxon>
        <taxon>Embryophyta</taxon>
        <taxon>Tracheophyta</taxon>
        <taxon>Spermatophyta</taxon>
        <taxon>Magnoliopsida</taxon>
        <taxon>Liliopsida</taxon>
        <taxon>Asparagales</taxon>
        <taxon>Orchidaceae</taxon>
        <taxon>Epidendroideae</taxon>
        <taxon>Malaxideae</taxon>
        <taxon>Dendrobiinae</taxon>
        <taxon>Dendrobium</taxon>
    </lineage>
</organism>
<comment type="caution">
    <text evidence="2">The sequence shown here is derived from an EMBL/GenBank/DDBJ whole genome shotgun (WGS) entry which is preliminary data.</text>
</comment>